<dbReference type="InterPro" id="IPR010111">
    <property type="entry name" value="Kynureninase"/>
</dbReference>
<dbReference type="FunFam" id="3.40.640.10:FF:000031">
    <property type="entry name" value="Kynureninase"/>
    <property type="match status" value="1"/>
</dbReference>
<feature type="binding site" evidence="4">
    <location>
        <position position="274"/>
    </location>
    <ligand>
        <name>pyridoxal 5'-phosphate</name>
        <dbReference type="ChEBI" id="CHEBI:597326"/>
    </ligand>
</feature>
<dbReference type="InterPro" id="IPR015422">
    <property type="entry name" value="PyrdxlP-dep_Trfase_small"/>
</dbReference>
<evidence type="ECO:0000313" key="7">
    <source>
        <dbReference type="EMBL" id="PVU88893.1"/>
    </source>
</evidence>
<dbReference type="EC" id="3.7.1.3" evidence="4 5"/>
<feature type="binding site" evidence="4">
    <location>
        <position position="252"/>
    </location>
    <ligand>
        <name>pyridoxal 5'-phosphate</name>
        <dbReference type="ChEBI" id="CHEBI:597326"/>
    </ligand>
</feature>
<dbReference type="GO" id="GO:0034354">
    <property type="term" value="P:'de novo' NAD+ biosynthetic process from L-tryptophan"/>
    <property type="evidence" value="ECO:0007669"/>
    <property type="project" value="UniProtKB-UniRule"/>
</dbReference>
<dbReference type="EMBL" id="MBFT01000647">
    <property type="protein sequence ID" value="PVU88204.1"/>
    <property type="molecule type" value="Genomic_DNA"/>
</dbReference>
<feature type="binding site" evidence="4">
    <location>
        <position position="305"/>
    </location>
    <ligand>
        <name>pyridoxal 5'-phosphate</name>
        <dbReference type="ChEBI" id="CHEBI:597326"/>
    </ligand>
</feature>
<feature type="binding site" evidence="4">
    <location>
        <position position="333"/>
    </location>
    <ligand>
        <name>pyridoxal 5'-phosphate</name>
        <dbReference type="ChEBI" id="CHEBI:597326"/>
    </ligand>
</feature>
<comment type="caution">
    <text evidence="6">The sequence shown here is derived from an EMBL/GenBank/DDBJ whole genome shotgun (WGS) entry which is preliminary data.</text>
</comment>
<gene>
    <name evidence="4" type="primary">BNA5</name>
    <name evidence="7" type="ORF">BB559_005340</name>
    <name evidence="6" type="ORF">BB559_005678</name>
</gene>
<dbReference type="PANTHER" id="PTHR14084:SF0">
    <property type="entry name" value="KYNURENINASE"/>
    <property type="match status" value="1"/>
</dbReference>
<feature type="binding site" evidence="4">
    <location>
        <position position="137"/>
    </location>
    <ligand>
        <name>pyridoxal 5'-phosphate</name>
        <dbReference type="ChEBI" id="CHEBI:597326"/>
    </ligand>
</feature>
<dbReference type="Gene3D" id="3.40.640.10">
    <property type="entry name" value="Type I PLP-dependent aspartate aminotransferase-like (Major domain)"/>
    <property type="match status" value="1"/>
</dbReference>
<comment type="similarity">
    <text evidence="4 5">Belongs to the kynureninase family.</text>
</comment>
<evidence type="ECO:0000256" key="5">
    <source>
        <dbReference type="PIRNR" id="PIRNR038800"/>
    </source>
</evidence>
<comment type="pathway">
    <text evidence="4 5">Cofactor biosynthesis; NAD(+) biosynthesis; quinolinate from L-kynurenine: step 2/3.</text>
</comment>
<dbReference type="PANTHER" id="PTHR14084">
    <property type="entry name" value="KYNURENINASE"/>
    <property type="match status" value="1"/>
</dbReference>
<dbReference type="NCBIfam" id="TIGR01814">
    <property type="entry name" value="kynureninase"/>
    <property type="match status" value="1"/>
</dbReference>
<feature type="binding site" evidence="4">
    <location>
        <position position="136"/>
    </location>
    <ligand>
        <name>pyridoxal 5'-phosphate</name>
        <dbReference type="ChEBI" id="CHEBI:597326"/>
    </ligand>
</feature>
<dbReference type="PIRSF" id="PIRSF038800">
    <property type="entry name" value="KYNU"/>
    <property type="match status" value="1"/>
</dbReference>
<dbReference type="SUPFAM" id="SSF53383">
    <property type="entry name" value="PLP-dependent transferases"/>
    <property type="match status" value="1"/>
</dbReference>
<keyword evidence="1 4" id="KW-0662">Pyridine nucleotide biosynthesis</keyword>
<dbReference type="HAMAP" id="MF_01970">
    <property type="entry name" value="Kynureninase"/>
    <property type="match status" value="1"/>
</dbReference>
<evidence type="ECO:0000256" key="4">
    <source>
        <dbReference type="HAMAP-Rule" id="MF_03017"/>
    </source>
</evidence>
<protein>
    <recommendedName>
        <fullName evidence="4 5">Kynureninase</fullName>
        <ecNumber evidence="4 5">3.7.1.3</ecNumber>
    </recommendedName>
    <alternativeName>
        <fullName evidence="4">Biosynthesis of nicotinic acid protein 5</fullName>
    </alternativeName>
    <alternativeName>
        <fullName evidence="4">L-kynurenine hydrolase</fullName>
    </alternativeName>
</protein>
<dbReference type="InterPro" id="IPR015421">
    <property type="entry name" value="PyrdxlP-dep_Trfase_major"/>
</dbReference>
<dbReference type="GO" id="GO:0030170">
    <property type="term" value="F:pyridoxal phosphate binding"/>
    <property type="evidence" value="ECO:0007669"/>
    <property type="project" value="UniProtKB-UniRule"/>
</dbReference>
<comment type="catalytic activity">
    <reaction evidence="4 5">
        <text>L-kynurenine + H2O = anthranilate + L-alanine + H(+)</text>
        <dbReference type="Rhea" id="RHEA:16813"/>
        <dbReference type="ChEBI" id="CHEBI:15377"/>
        <dbReference type="ChEBI" id="CHEBI:15378"/>
        <dbReference type="ChEBI" id="CHEBI:16567"/>
        <dbReference type="ChEBI" id="CHEBI:57959"/>
        <dbReference type="ChEBI" id="CHEBI:57972"/>
        <dbReference type="EC" id="3.7.1.3"/>
    </reaction>
</comment>
<dbReference type="OrthoDB" id="5978656at2759"/>
<dbReference type="Pfam" id="PF22580">
    <property type="entry name" value="KYNU_C"/>
    <property type="match status" value="1"/>
</dbReference>
<dbReference type="InterPro" id="IPR015424">
    <property type="entry name" value="PyrdxlP-dep_Trfase"/>
</dbReference>
<dbReference type="EMBL" id="MBFT01000590">
    <property type="protein sequence ID" value="PVU88893.1"/>
    <property type="molecule type" value="Genomic_DNA"/>
</dbReference>
<dbReference type="Proteomes" id="UP000245699">
    <property type="component" value="Unassembled WGS sequence"/>
</dbReference>
<evidence type="ECO:0000256" key="3">
    <source>
        <dbReference type="ARBA" id="ARBA00022898"/>
    </source>
</evidence>
<keyword evidence="3 4" id="KW-0663">Pyridoxal phosphate</keyword>
<dbReference type="UniPathway" id="UPA00253">
    <property type="reaction ID" value="UER00329"/>
</dbReference>
<proteinExistence type="inferred from homology"/>
<comment type="subunit">
    <text evidence="4 5">Homodimer.</text>
</comment>
<dbReference type="AlphaFoldDB" id="A0A2T9Y7D8"/>
<accession>A0A2T9Y7D8</accession>
<evidence type="ECO:0000313" key="8">
    <source>
        <dbReference type="Proteomes" id="UP000245699"/>
    </source>
</evidence>
<dbReference type="GO" id="GO:0097053">
    <property type="term" value="P:L-kynurenine catabolic process"/>
    <property type="evidence" value="ECO:0007669"/>
    <property type="project" value="UniProtKB-UniRule"/>
</dbReference>
<reference evidence="6 8" key="1">
    <citation type="journal article" date="2018" name="MBio">
        <title>Comparative Genomics Reveals the Core Gene Toolbox for the Fungus-Insect Symbiosis.</title>
        <authorList>
            <person name="Wang Y."/>
            <person name="Stata M."/>
            <person name="Wang W."/>
            <person name="Stajich J.E."/>
            <person name="White M.M."/>
            <person name="Moncalvo J.M."/>
        </authorList>
    </citation>
    <scope>NUCLEOTIDE SEQUENCE [LARGE SCALE GENOMIC DNA]</scope>
    <source>
        <strain evidence="6 8">AUS-77-4</strain>
    </source>
</reference>
<feature type="binding site" evidence="4">
    <location>
        <begin position="164"/>
        <end position="167"/>
    </location>
    <ligand>
        <name>pyridoxal 5'-phosphate</name>
        <dbReference type="ChEBI" id="CHEBI:597326"/>
    </ligand>
</feature>
<comment type="caution">
    <text evidence="4">Lacks conserved residue(s) required for the propagation of feature annotation.</text>
</comment>
<comment type="catalytic activity">
    <reaction evidence="5">
        <text>3-hydroxy-L-kynurenine + H2O = 3-hydroxyanthranilate + L-alanine + H(+)</text>
        <dbReference type="Rhea" id="RHEA:25143"/>
        <dbReference type="ChEBI" id="CHEBI:15377"/>
        <dbReference type="ChEBI" id="CHEBI:15378"/>
        <dbReference type="ChEBI" id="CHEBI:36559"/>
        <dbReference type="ChEBI" id="CHEBI:57972"/>
        <dbReference type="ChEBI" id="CHEBI:58125"/>
        <dbReference type="EC" id="3.7.1.3"/>
    </reaction>
</comment>
<dbReference type="UniPathway" id="UPA00334">
    <property type="reaction ID" value="UER00455"/>
</dbReference>
<keyword evidence="4 5" id="KW-0963">Cytoplasm</keyword>
<evidence type="ECO:0000256" key="2">
    <source>
        <dbReference type="ARBA" id="ARBA00022801"/>
    </source>
</evidence>
<organism evidence="6 8">
    <name type="scientific">Furculomyces boomerangus</name>
    <dbReference type="NCBI Taxonomy" id="61424"/>
    <lineage>
        <taxon>Eukaryota</taxon>
        <taxon>Fungi</taxon>
        <taxon>Fungi incertae sedis</taxon>
        <taxon>Zoopagomycota</taxon>
        <taxon>Kickxellomycotina</taxon>
        <taxon>Harpellomycetes</taxon>
        <taxon>Harpellales</taxon>
        <taxon>Harpellaceae</taxon>
        <taxon>Furculomyces</taxon>
    </lineage>
</organism>
<comment type="pathway">
    <text evidence="4 5">Amino-acid degradation; L-kynurenine degradation; L-alanine and anthranilate from L-kynurenine: step 1/1.</text>
</comment>
<comment type="cofactor">
    <cofactor evidence="4 5">
        <name>pyridoxal 5'-phosphate</name>
        <dbReference type="ChEBI" id="CHEBI:597326"/>
    </cofactor>
</comment>
<evidence type="ECO:0000256" key="1">
    <source>
        <dbReference type="ARBA" id="ARBA00022642"/>
    </source>
</evidence>
<sequence>MINPESILSFEEYKNQISADPTSIEFALALDKIEELQSQRDEFEFPTIESSGGTKSIDGDLTDKCTYLCGHSLGLMPKRVRKNIAEELDSWSKEGVHAHTSKRYGRPWVSFEDAVVPNMEKIVGGIPGEVTIMSSLTVNMHLLFCPFYNPTPTRNKVLMEAKAFPSDDYAVVSNLKMRGVDPETAVIRMEPREGEFLLRNEDIFKIIEEQGHEIALIWLPGIQYYTGQLFDIEKITKAGHDKGIMVGWDLAHAAGNVPLKLHDWNVDFAVWCTYKYMNSCGGSVGGAFVHSKYATDFERNRLVGWWAHKLDTRFVMDNKMDLIEGIDGFRISNQNVLSSTAVAASLDVFAKTSMEALRARSKVLTAYVEFLLKAMPNTSKNVSIMTSSNPEERGAHLSLTFADGLIDHIFQLMNEHGVVADIRRPNCIRVAPAPLYNNFEDIYKFVRILNMCDFTPNN</sequence>
<keyword evidence="2 4" id="KW-0378">Hydrolase</keyword>
<evidence type="ECO:0000313" key="6">
    <source>
        <dbReference type="EMBL" id="PVU88204.1"/>
    </source>
</evidence>
<comment type="function">
    <text evidence="4 5">Catalyzes the cleavage of L-kynurenine (L-Kyn) and L-3-hydroxykynurenine (L-3OHKyn) into anthranilic acid (AA) and 3-hydroxyanthranilic acid (3-OHAA), respectively.</text>
</comment>
<keyword evidence="8" id="KW-1185">Reference proteome</keyword>
<name>A0A2T9Y7D8_9FUNG</name>
<dbReference type="GO" id="GO:0030429">
    <property type="term" value="F:kynureninase activity"/>
    <property type="evidence" value="ECO:0007669"/>
    <property type="project" value="UniProtKB-UniRule"/>
</dbReference>
<dbReference type="GO" id="GO:0019441">
    <property type="term" value="P:L-tryptophan catabolic process to kynurenine"/>
    <property type="evidence" value="ECO:0007669"/>
    <property type="project" value="TreeGrafter"/>
</dbReference>
<dbReference type="STRING" id="61424.A0A2T9Y7D8"/>
<comment type="subcellular location">
    <subcellularLocation>
        <location evidence="4 5">Cytoplasm</location>
    </subcellularLocation>
</comment>
<dbReference type="GO" id="GO:0043420">
    <property type="term" value="P:anthranilate metabolic process"/>
    <property type="evidence" value="ECO:0007669"/>
    <property type="project" value="UniProtKB-UniRule"/>
</dbReference>
<feature type="binding site" evidence="4">
    <location>
        <position position="249"/>
    </location>
    <ligand>
        <name>pyridoxal 5'-phosphate</name>
        <dbReference type="ChEBI" id="CHEBI:597326"/>
    </ligand>
</feature>
<dbReference type="GO" id="GO:0005737">
    <property type="term" value="C:cytoplasm"/>
    <property type="evidence" value="ECO:0007669"/>
    <property type="project" value="UniProtKB-SubCell"/>
</dbReference>
<dbReference type="GO" id="GO:0019805">
    <property type="term" value="P:quinolinate biosynthetic process"/>
    <property type="evidence" value="ECO:0007669"/>
    <property type="project" value="UniProtKB-UniRule"/>
</dbReference>
<feature type="modified residue" description="N6-(pyridoxal phosphate)lysine" evidence="4">
    <location>
        <position position="275"/>
    </location>
</feature>
<dbReference type="Gene3D" id="3.90.1150.10">
    <property type="entry name" value="Aspartate Aminotransferase, domain 1"/>
    <property type="match status" value="1"/>
</dbReference>